<keyword evidence="3" id="KW-1185">Reference proteome</keyword>
<sequence length="115" mass="11901">MPRRLAVIAATLMLSSCASGAKPTPAAPCLVDLSIAPAQLRAPLELPELRAANDDALLRNHVAVAQQYHALADQLRALLCSLGSQRGITLNGSAPVTPLGCEIAAGNRHDATPAF</sequence>
<reference evidence="2 3" key="1">
    <citation type="submission" date="2021-07" db="EMBL/GenBank/DDBJ databases">
        <title>Clinical implication of Pseudomonas aeruginosa: further insight on the antimicrobial resistance.</title>
        <authorList>
            <person name="Macori G."/>
            <person name="Fanning S."/>
            <person name="Alqahtani A."/>
        </authorList>
    </citation>
    <scope>NUCLEOTIDE SEQUENCE [LARGE SCALE GENOMIC DNA]</scope>
    <source>
        <strain evidence="2 3">CFS3442</strain>
    </source>
</reference>
<evidence type="ECO:0000313" key="2">
    <source>
        <dbReference type="EMBL" id="MCV0325786.1"/>
    </source>
</evidence>
<gene>
    <name evidence="2" type="ORF">KYJ44_15745</name>
</gene>
<keyword evidence="1" id="KW-0732">Signal</keyword>
<evidence type="ECO:0008006" key="4">
    <source>
        <dbReference type="Google" id="ProtNLM"/>
    </source>
</evidence>
<dbReference type="PROSITE" id="PS51257">
    <property type="entry name" value="PROKAR_LIPOPROTEIN"/>
    <property type="match status" value="1"/>
</dbReference>
<protein>
    <recommendedName>
        <fullName evidence="4">Lipoprotein</fullName>
    </recommendedName>
</protein>
<evidence type="ECO:0000256" key="1">
    <source>
        <dbReference type="SAM" id="SignalP"/>
    </source>
</evidence>
<evidence type="ECO:0000313" key="3">
    <source>
        <dbReference type="Proteomes" id="UP001208054"/>
    </source>
</evidence>
<organism evidence="2 3">
    <name type="scientific">Stenotrophomonas riyadhensis</name>
    <dbReference type="NCBI Taxonomy" id="2859893"/>
    <lineage>
        <taxon>Bacteria</taxon>
        <taxon>Pseudomonadati</taxon>
        <taxon>Pseudomonadota</taxon>
        <taxon>Gammaproteobacteria</taxon>
        <taxon>Lysobacterales</taxon>
        <taxon>Lysobacteraceae</taxon>
        <taxon>Stenotrophomonas</taxon>
    </lineage>
</organism>
<dbReference type="RefSeq" id="WP_197611316.1">
    <property type="nucleotide sequence ID" value="NZ_JAHWBK010000010.1"/>
</dbReference>
<comment type="caution">
    <text evidence="2">The sequence shown here is derived from an EMBL/GenBank/DDBJ whole genome shotgun (WGS) entry which is preliminary data.</text>
</comment>
<proteinExistence type="predicted"/>
<dbReference type="EMBL" id="JAHWBK010000010">
    <property type="protein sequence ID" value="MCV0325786.1"/>
    <property type="molecule type" value="Genomic_DNA"/>
</dbReference>
<feature type="signal peptide" evidence="1">
    <location>
        <begin position="1"/>
        <end position="21"/>
    </location>
</feature>
<name>A0ABT2XIM9_9GAMM</name>
<accession>A0ABT2XIM9</accession>
<dbReference type="Proteomes" id="UP001208054">
    <property type="component" value="Unassembled WGS sequence"/>
</dbReference>
<feature type="chain" id="PRO_5045878564" description="Lipoprotein" evidence="1">
    <location>
        <begin position="22"/>
        <end position="115"/>
    </location>
</feature>